<comment type="function">
    <text evidence="6">Catalyzes the isomerization between 2-isopropylmalate and 3-isopropylmalate, via the formation of 2-isopropylmaleate.</text>
</comment>
<dbReference type="InterPro" id="IPR050067">
    <property type="entry name" value="IPM_dehydratase_rel_enz"/>
</dbReference>
<dbReference type="PROSITE" id="PS01244">
    <property type="entry name" value="ACONITASE_2"/>
    <property type="match status" value="1"/>
</dbReference>
<keyword evidence="9" id="KW-1185">Reference proteome</keyword>
<dbReference type="InterPro" id="IPR036008">
    <property type="entry name" value="Aconitase_4Fe-4S_dom"/>
</dbReference>
<dbReference type="NCBIfam" id="NF001614">
    <property type="entry name" value="PRK00402.1"/>
    <property type="match status" value="1"/>
</dbReference>
<evidence type="ECO:0000313" key="9">
    <source>
        <dbReference type="Proteomes" id="UP000663929"/>
    </source>
</evidence>
<dbReference type="InterPro" id="IPR011826">
    <property type="entry name" value="HAcnase/IPMdehydase_lsu_prok"/>
</dbReference>
<dbReference type="InterPro" id="IPR006251">
    <property type="entry name" value="Homoacnase/IPMdehydase_lsu"/>
</dbReference>
<evidence type="ECO:0000256" key="2">
    <source>
        <dbReference type="ARBA" id="ARBA00022723"/>
    </source>
</evidence>
<proteinExistence type="inferred from homology"/>
<dbReference type="GO" id="GO:0003861">
    <property type="term" value="F:3-isopropylmalate dehydratase activity"/>
    <property type="evidence" value="ECO:0007669"/>
    <property type="project" value="UniProtKB-UniRule"/>
</dbReference>
<keyword evidence="6" id="KW-0100">Branched-chain amino acid biosynthesis</keyword>
<feature type="domain" description="Aconitase/3-isopropylmalate dehydratase large subunit alpha/beta/alpha" evidence="7">
    <location>
        <begin position="45"/>
        <end position="297"/>
    </location>
</feature>
<dbReference type="PANTHER" id="PTHR43822:SF21">
    <property type="entry name" value="3-ISOPROPYLMALATE DEHYDRATASE LARGE SUBUNIT 1"/>
    <property type="match status" value="1"/>
</dbReference>
<evidence type="ECO:0000259" key="7">
    <source>
        <dbReference type="Pfam" id="PF00330"/>
    </source>
</evidence>
<organism evidence="8 9">
    <name type="scientific">Sulfidibacter corallicola</name>
    <dbReference type="NCBI Taxonomy" id="2818388"/>
    <lineage>
        <taxon>Bacteria</taxon>
        <taxon>Pseudomonadati</taxon>
        <taxon>Acidobacteriota</taxon>
        <taxon>Holophagae</taxon>
        <taxon>Acanthopleuribacterales</taxon>
        <taxon>Acanthopleuribacteraceae</taxon>
        <taxon>Sulfidibacter</taxon>
    </lineage>
</organism>
<comment type="subunit">
    <text evidence="6">Heterodimer of LeuC and LeuD.</text>
</comment>
<keyword evidence="2 6" id="KW-0479">Metal-binding</keyword>
<keyword evidence="5 6" id="KW-0456">Lyase</keyword>
<comment type="catalytic activity">
    <reaction evidence="6">
        <text>(2R,3S)-3-isopropylmalate = (2S)-2-isopropylmalate</text>
        <dbReference type="Rhea" id="RHEA:32287"/>
        <dbReference type="ChEBI" id="CHEBI:1178"/>
        <dbReference type="ChEBI" id="CHEBI:35121"/>
        <dbReference type="EC" id="4.2.1.33"/>
    </reaction>
</comment>
<dbReference type="AlphaFoldDB" id="A0A8A4TG64"/>
<evidence type="ECO:0000256" key="1">
    <source>
        <dbReference type="ARBA" id="ARBA00022485"/>
    </source>
</evidence>
<dbReference type="Pfam" id="PF00330">
    <property type="entry name" value="Aconitase"/>
    <property type="match status" value="1"/>
</dbReference>
<comment type="similarity">
    <text evidence="6">Belongs to the aconitase/IPM isomerase family. LeuC type 2 subfamily.</text>
</comment>
<dbReference type="KEGG" id="scor:J3U87_19130"/>
<dbReference type="EC" id="4.2.1.33" evidence="6"/>
<dbReference type="SUPFAM" id="SSF53732">
    <property type="entry name" value="Aconitase iron-sulfur domain"/>
    <property type="match status" value="1"/>
</dbReference>
<evidence type="ECO:0000256" key="3">
    <source>
        <dbReference type="ARBA" id="ARBA00023004"/>
    </source>
</evidence>
<dbReference type="HAMAP" id="MF_01027">
    <property type="entry name" value="LeuC_type2"/>
    <property type="match status" value="1"/>
</dbReference>
<protein>
    <recommendedName>
        <fullName evidence="6">3-isopropylmalate dehydratase large subunit</fullName>
        <ecNumber evidence="6">4.2.1.33</ecNumber>
    </recommendedName>
    <alternativeName>
        <fullName evidence="6">Alpha-IPM isomerase</fullName>
        <shortName evidence="6">IPMI</shortName>
    </alternativeName>
    <alternativeName>
        <fullName evidence="6">Isopropylmalate isomerase</fullName>
    </alternativeName>
</protein>
<dbReference type="InterPro" id="IPR015931">
    <property type="entry name" value="Acnase/IPM_dHydase_lsu_aba_1/3"/>
</dbReference>
<evidence type="ECO:0000313" key="8">
    <source>
        <dbReference type="EMBL" id="QTD47708.1"/>
    </source>
</evidence>
<feature type="binding site" evidence="6">
    <location>
        <position position="311"/>
    </location>
    <ligand>
        <name>[4Fe-4S] cluster</name>
        <dbReference type="ChEBI" id="CHEBI:49883"/>
    </ligand>
</feature>
<dbReference type="RefSeq" id="WP_237377375.1">
    <property type="nucleotide sequence ID" value="NZ_CP071793.1"/>
</dbReference>
<dbReference type="NCBIfam" id="TIGR01343">
    <property type="entry name" value="hacA_fam"/>
    <property type="match status" value="1"/>
</dbReference>
<dbReference type="PROSITE" id="PS00450">
    <property type="entry name" value="ACONITASE_1"/>
    <property type="match status" value="1"/>
</dbReference>
<sequence length="430" mass="46015">MSLSVRSHVESSGSRVASVDVAQTLAEQILSRKAGRAVCAGDMIVVEPDLVMGHDSLSPSIIRVMQEQLGVERVFDAGKIAIVLDHVSPASTVGTANNQNAVRRFAREQGIQLFDVGRGICHQVLVEERLARPGMLIFGSDSHSCSYGAVGAFGSGMGTTDIALIWATGKTWLRVPETIRVRVSGRFRSGVSAKDLALRICRDLTIAGATYASVEYHGLDWLPLEGRQTLASMAVEIGAKAGIVPPTGVVAERLTPPDWLQVHPDATYARTLEIDADRLEPQVARPHQVDAVCNLSEVEGTRVSTVFLGTCTNGRYEDMRAAANLLSGRRIHPEIRLMITPASSQELQRAMRDDTLNTLISAGATLTTPGCGMCMGRHQGTLGDDDVCLSTGNRNFRGRMGAPSSQIYLASPEVAAATAITGRITAPFDL</sequence>
<keyword evidence="4 6" id="KW-0411">Iron-sulfur</keyword>
<keyword evidence="1 6" id="KW-0004">4Fe-4S</keyword>
<dbReference type="InterPro" id="IPR001030">
    <property type="entry name" value="Acoase/IPM_deHydtase_lsu_aba"/>
</dbReference>
<keyword evidence="6" id="KW-0028">Amino-acid biosynthesis</keyword>
<keyword evidence="3 6" id="KW-0408">Iron</keyword>
<dbReference type="Proteomes" id="UP000663929">
    <property type="component" value="Chromosome"/>
</dbReference>
<dbReference type="PANTHER" id="PTHR43822">
    <property type="entry name" value="HOMOACONITASE, MITOCHONDRIAL-RELATED"/>
    <property type="match status" value="1"/>
</dbReference>
<feature type="binding site" evidence="6">
    <location>
        <position position="374"/>
    </location>
    <ligand>
        <name>[4Fe-4S] cluster</name>
        <dbReference type="ChEBI" id="CHEBI:49883"/>
    </ligand>
</feature>
<name>A0A8A4TG64_SULCO</name>
<dbReference type="PRINTS" id="PR00415">
    <property type="entry name" value="ACONITASE"/>
</dbReference>
<dbReference type="EMBL" id="CP071793">
    <property type="protein sequence ID" value="QTD47708.1"/>
    <property type="molecule type" value="Genomic_DNA"/>
</dbReference>
<dbReference type="GO" id="GO:0046872">
    <property type="term" value="F:metal ion binding"/>
    <property type="evidence" value="ECO:0007669"/>
    <property type="project" value="UniProtKB-KW"/>
</dbReference>
<gene>
    <name evidence="6" type="primary">leuC</name>
    <name evidence="8" type="ORF">J3U87_19130</name>
</gene>
<dbReference type="GO" id="GO:0051539">
    <property type="term" value="F:4 iron, 4 sulfur cluster binding"/>
    <property type="evidence" value="ECO:0007669"/>
    <property type="project" value="UniProtKB-KW"/>
</dbReference>
<dbReference type="GO" id="GO:0009098">
    <property type="term" value="P:L-leucine biosynthetic process"/>
    <property type="evidence" value="ECO:0007669"/>
    <property type="project" value="UniProtKB-UniRule"/>
</dbReference>
<evidence type="ECO:0000256" key="6">
    <source>
        <dbReference type="HAMAP-Rule" id="MF_01027"/>
    </source>
</evidence>
<comment type="cofactor">
    <cofactor evidence="6">
        <name>[4Fe-4S] cluster</name>
        <dbReference type="ChEBI" id="CHEBI:49883"/>
    </cofactor>
    <text evidence="6">Binds 1 [4Fe-4S] cluster per subunit.</text>
</comment>
<dbReference type="Gene3D" id="3.30.499.10">
    <property type="entry name" value="Aconitase, domain 3"/>
    <property type="match status" value="2"/>
</dbReference>
<keyword evidence="6" id="KW-0432">Leucine biosynthesis</keyword>
<dbReference type="UniPathway" id="UPA00048">
    <property type="reaction ID" value="UER00071"/>
</dbReference>
<evidence type="ECO:0000256" key="4">
    <source>
        <dbReference type="ARBA" id="ARBA00023014"/>
    </source>
</evidence>
<evidence type="ECO:0000256" key="5">
    <source>
        <dbReference type="ARBA" id="ARBA00023239"/>
    </source>
</evidence>
<reference evidence="8" key="1">
    <citation type="submission" date="2021-03" db="EMBL/GenBank/DDBJ databases">
        <title>Acanthopleuribacteraceae sp. M133.</title>
        <authorList>
            <person name="Wang G."/>
        </authorList>
    </citation>
    <scope>NUCLEOTIDE SEQUENCE</scope>
    <source>
        <strain evidence="8">M133</strain>
    </source>
</reference>
<dbReference type="InterPro" id="IPR018136">
    <property type="entry name" value="Aconitase_4Fe-4S_BS"/>
</dbReference>
<accession>A0A8A4TG64</accession>
<comment type="pathway">
    <text evidence="6">Amino-acid biosynthesis; L-leucine biosynthesis; L-leucine from 3-methyl-2-oxobutanoate: step 2/4.</text>
</comment>
<dbReference type="NCBIfam" id="TIGR02086">
    <property type="entry name" value="IPMI_arch"/>
    <property type="match status" value="1"/>
</dbReference>
<feature type="binding site" evidence="6">
    <location>
        <position position="371"/>
    </location>
    <ligand>
        <name>[4Fe-4S] cluster</name>
        <dbReference type="ChEBI" id="CHEBI:49883"/>
    </ligand>
</feature>